<name>A0A6A6B4V5_9PEZI</name>
<dbReference type="AlphaFoldDB" id="A0A6A6B4V5"/>
<evidence type="ECO:0000256" key="4">
    <source>
        <dbReference type="ARBA" id="ARBA00023186"/>
    </source>
</evidence>
<keyword evidence="4" id="KW-0143">Chaperone</keyword>
<protein>
    <recommendedName>
        <fullName evidence="6">J domain-containing protein</fullName>
    </recommendedName>
</protein>
<dbReference type="Proteomes" id="UP000799438">
    <property type="component" value="Unassembled WGS sequence"/>
</dbReference>
<dbReference type="InterPro" id="IPR036869">
    <property type="entry name" value="J_dom_sf"/>
</dbReference>
<evidence type="ECO:0000256" key="2">
    <source>
        <dbReference type="ARBA" id="ARBA00004496"/>
    </source>
</evidence>
<dbReference type="EMBL" id="ML995495">
    <property type="protein sequence ID" value="KAF2138668.1"/>
    <property type="molecule type" value="Genomic_DNA"/>
</dbReference>
<keyword evidence="8" id="KW-1185">Reference proteome</keyword>
<dbReference type="GO" id="GO:0005737">
    <property type="term" value="C:cytoplasm"/>
    <property type="evidence" value="ECO:0007669"/>
    <property type="project" value="UniProtKB-SubCell"/>
</dbReference>
<keyword evidence="3" id="KW-0963">Cytoplasm</keyword>
<evidence type="ECO:0000313" key="7">
    <source>
        <dbReference type="EMBL" id="KAF2138668.1"/>
    </source>
</evidence>
<dbReference type="PROSITE" id="PS50076">
    <property type="entry name" value="DNAJ_2"/>
    <property type="match status" value="1"/>
</dbReference>
<dbReference type="CDD" id="cd06257">
    <property type="entry name" value="DnaJ"/>
    <property type="match status" value="1"/>
</dbReference>
<accession>A0A6A6B4V5</accession>
<dbReference type="GO" id="GO:0000390">
    <property type="term" value="P:spliceosomal complex disassembly"/>
    <property type="evidence" value="ECO:0007669"/>
    <property type="project" value="TreeGrafter"/>
</dbReference>
<gene>
    <name evidence="7" type="ORF">K452DRAFT_193617</name>
</gene>
<dbReference type="Gene3D" id="1.10.287.110">
    <property type="entry name" value="DnaJ domain"/>
    <property type="match status" value="1"/>
</dbReference>
<dbReference type="SMART" id="SM00271">
    <property type="entry name" value="DnaJ"/>
    <property type="match status" value="1"/>
</dbReference>
<evidence type="ECO:0000256" key="3">
    <source>
        <dbReference type="ARBA" id="ARBA00022490"/>
    </source>
</evidence>
<dbReference type="PRINTS" id="PR00625">
    <property type="entry name" value="JDOMAIN"/>
</dbReference>
<dbReference type="GO" id="GO:0005681">
    <property type="term" value="C:spliceosomal complex"/>
    <property type="evidence" value="ECO:0007669"/>
    <property type="project" value="TreeGrafter"/>
</dbReference>
<evidence type="ECO:0000259" key="6">
    <source>
        <dbReference type="PROSITE" id="PS50076"/>
    </source>
</evidence>
<proteinExistence type="predicted"/>
<reference evidence="7" key="1">
    <citation type="journal article" date="2020" name="Stud. Mycol.">
        <title>101 Dothideomycetes genomes: a test case for predicting lifestyles and emergence of pathogens.</title>
        <authorList>
            <person name="Haridas S."/>
            <person name="Albert R."/>
            <person name="Binder M."/>
            <person name="Bloem J."/>
            <person name="Labutti K."/>
            <person name="Salamov A."/>
            <person name="Andreopoulos B."/>
            <person name="Baker S."/>
            <person name="Barry K."/>
            <person name="Bills G."/>
            <person name="Bluhm B."/>
            <person name="Cannon C."/>
            <person name="Castanera R."/>
            <person name="Culley D."/>
            <person name="Daum C."/>
            <person name="Ezra D."/>
            <person name="Gonzalez J."/>
            <person name="Henrissat B."/>
            <person name="Kuo A."/>
            <person name="Liang C."/>
            <person name="Lipzen A."/>
            <person name="Lutzoni F."/>
            <person name="Magnuson J."/>
            <person name="Mondo S."/>
            <person name="Nolan M."/>
            <person name="Ohm R."/>
            <person name="Pangilinan J."/>
            <person name="Park H.-J."/>
            <person name="Ramirez L."/>
            <person name="Alfaro M."/>
            <person name="Sun H."/>
            <person name="Tritt A."/>
            <person name="Yoshinaga Y."/>
            <person name="Zwiers L.-H."/>
            <person name="Turgeon B."/>
            <person name="Goodwin S."/>
            <person name="Spatafora J."/>
            <person name="Crous P."/>
            <person name="Grigoriev I."/>
        </authorList>
    </citation>
    <scope>NUCLEOTIDE SEQUENCE</scope>
    <source>
        <strain evidence="7">CBS 121167</strain>
    </source>
</reference>
<dbReference type="InterPro" id="IPR052094">
    <property type="entry name" value="Pre-mRNA-splicing_ERAD"/>
</dbReference>
<evidence type="ECO:0000313" key="8">
    <source>
        <dbReference type="Proteomes" id="UP000799438"/>
    </source>
</evidence>
<feature type="domain" description="J" evidence="6">
    <location>
        <begin position="1"/>
        <end position="61"/>
    </location>
</feature>
<dbReference type="OrthoDB" id="10250354at2759"/>
<evidence type="ECO:0000256" key="5">
    <source>
        <dbReference type="ARBA" id="ARBA00023242"/>
    </source>
</evidence>
<feature type="non-terminal residue" evidence="7">
    <location>
        <position position="61"/>
    </location>
</feature>
<dbReference type="InterPro" id="IPR001623">
    <property type="entry name" value="DnaJ_domain"/>
</dbReference>
<dbReference type="PANTHER" id="PTHR44313">
    <property type="entry name" value="DNAJ HOMOLOG SUBFAMILY C MEMBER 17"/>
    <property type="match status" value="1"/>
</dbReference>
<feature type="non-terminal residue" evidence="7">
    <location>
        <position position="1"/>
    </location>
</feature>
<dbReference type="SUPFAM" id="SSF46565">
    <property type="entry name" value="Chaperone J-domain"/>
    <property type="match status" value="1"/>
</dbReference>
<dbReference type="RefSeq" id="XP_033394381.1">
    <property type="nucleotide sequence ID" value="XM_033535889.1"/>
</dbReference>
<comment type="subcellular location">
    <subcellularLocation>
        <location evidence="2">Cytoplasm</location>
    </subcellularLocation>
    <subcellularLocation>
        <location evidence="1">Nucleus</location>
    </subcellularLocation>
</comment>
<keyword evidence="5" id="KW-0539">Nucleus</keyword>
<evidence type="ECO:0000256" key="1">
    <source>
        <dbReference type="ARBA" id="ARBA00004123"/>
    </source>
</evidence>
<dbReference type="Pfam" id="PF00226">
    <property type="entry name" value="DnaJ"/>
    <property type="match status" value="1"/>
</dbReference>
<dbReference type="PANTHER" id="PTHR44313:SF1">
    <property type="entry name" value="DNAJ HOMOLOG SUBFAMILY C MEMBER 17"/>
    <property type="match status" value="1"/>
</dbReference>
<dbReference type="GeneID" id="54293385"/>
<sequence length="61" mass="6921">YELLGVEPTATAQDIKRAFRKFSLKHHPDKNPDNPAAVETFHIGTRAVELLAHATYRAQYD</sequence>
<organism evidence="7 8">
    <name type="scientific">Aplosporella prunicola CBS 121167</name>
    <dbReference type="NCBI Taxonomy" id="1176127"/>
    <lineage>
        <taxon>Eukaryota</taxon>
        <taxon>Fungi</taxon>
        <taxon>Dikarya</taxon>
        <taxon>Ascomycota</taxon>
        <taxon>Pezizomycotina</taxon>
        <taxon>Dothideomycetes</taxon>
        <taxon>Dothideomycetes incertae sedis</taxon>
        <taxon>Botryosphaeriales</taxon>
        <taxon>Aplosporellaceae</taxon>
        <taxon>Aplosporella</taxon>
    </lineage>
</organism>